<accession>A0A5E4QJL9</accession>
<proteinExistence type="predicted"/>
<organism evidence="1 2">
    <name type="scientific">Leptidea sinapis</name>
    <dbReference type="NCBI Taxonomy" id="189913"/>
    <lineage>
        <taxon>Eukaryota</taxon>
        <taxon>Metazoa</taxon>
        <taxon>Ecdysozoa</taxon>
        <taxon>Arthropoda</taxon>
        <taxon>Hexapoda</taxon>
        <taxon>Insecta</taxon>
        <taxon>Pterygota</taxon>
        <taxon>Neoptera</taxon>
        <taxon>Endopterygota</taxon>
        <taxon>Lepidoptera</taxon>
        <taxon>Glossata</taxon>
        <taxon>Ditrysia</taxon>
        <taxon>Papilionoidea</taxon>
        <taxon>Pieridae</taxon>
        <taxon>Dismorphiinae</taxon>
        <taxon>Leptidea</taxon>
    </lineage>
</organism>
<gene>
    <name evidence="1" type="ORF">LSINAPIS_LOCUS8527</name>
</gene>
<dbReference type="EMBL" id="FZQP02003046">
    <property type="protein sequence ID" value="VVC97187.1"/>
    <property type="molecule type" value="Genomic_DNA"/>
</dbReference>
<reference evidence="1 2" key="1">
    <citation type="submission" date="2017-07" db="EMBL/GenBank/DDBJ databases">
        <authorList>
            <person name="Talla V."/>
            <person name="Backstrom N."/>
        </authorList>
    </citation>
    <scope>NUCLEOTIDE SEQUENCE [LARGE SCALE GENOMIC DNA]</scope>
</reference>
<dbReference type="AlphaFoldDB" id="A0A5E4QJL9"/>
<name>A0A5E4QJL9_9NEOP</name>
<sequence length="91" mass="10610">MLSRGHGVEIHMKRKDVVAWQVSTDRDLLTHSGNIAVAIEIAIVSYLKEPIRLVAKTNRDYFDSENLDSDLKYSLIIFIYPIPYYWLLEKI</sequence>
<evidence type="ECO:0000313" key="2">
    <source>
        <dbReference type="Proteomes" id="UP000324832"/>
    </source>
</evidence>
<evidence type="ECO:0000313" key="1">
    <source>
        <dbReference type="EMBL" id="VVC97187.1"/>
    </source>
</evidence>
<dbReference type="Proteomes" id="UP000324832">
    <property type="component" value="Unassembled WGS sequence"/>
</dbReference>
<keyword evidence="2" id="KW-1185">Reference proteome</keyword>
<protein>
    <submittedName>
        <fullName evidence="1">Uncharacterized protein</fullName>
    </submittedName>
</protein>